<keyword evidence="3" id="KW-0288">FMN</keyword>
<dbReference type="GO" id="GO:0010181">
    <property type="term" value="F:FMN binding"/>
    <property type="evidence" value="ECO:0007669"/>
    <property type="project" value="InterPro"/>
</dbReference>
<dbReference type="GO" id="GO:0016646">
    <property type="term" value="F:oxidoreductase activity, acting on the CH-NH group of donors, NAD or NADP as acceptor"/>
    <property type="evidence" value="ECO:0007669"/>
    <property type="project" value="UniProtKB-ARBA"/>
</dbReference>
<evidence type="ECO:0000256" key="3">
    <source>
        <dbReference type="ARBA" id="ARBA00022643"/>
    </source>
</evidence>
<dbReference type="AlphaFoldDB" id="A0A285SMF3"/>
<dbReference type="Pfam" id="PF01613">
    <property type="entry name" value="Flavin_Reduct"/>
    <property type="match status" value="1"/>
</dbReference>
<dbReference type="RefSeq" id="WP_097073413.1">
    <property type="nucleotide sequence ID" value="NZ_OBMQ01000005.1"/>
</dbReference>
<dbReference type="SMART" id="SM00903">
    <property type="entry name" value="Flavin_Reduct"/>
    <property type="match status" value="1"/>
</dbReference>
<dbReference type="OrthoDB" id="9794638at2"/>
<dbReference type="PANTHER" id="PTHR33798:SF5">
    <property type="entry name" value="FLAVIN REDUCTASE LIKE DOMAIN-CONTAINING PROTEIN"/>
    <property type="match status" value="1"/>
</dbReference>
<keyword evidence="2" id="KW-0285">Flavoprotein</keyword>
<dbReference type="InterPro" id="IPR012349">
    <property type="entry name" value="Split_barrel_FMN-bd"/>
</dbReference>
<protein>
    <submittedName>
        <fullName evidence="6">Flavin reductase (DIM6/NTAB) family NADH-FMN oxidoreductase RutF</fullName>
    </submittedName>
</protein>
<comment type="similarity">
    <text evidence="4">Belongs to the flavoredoxin family.</text>
</comment>
<dbReference type="PANTHER" id="PTHR33798">
    <property type="entry name" value="FLAVOPROTEIN OXYGENASE"/>
    <property type="match status" value="1"/>
</dbReference>
<feature type="domain" description="Flavin reductase like" evidence="5">
    <location>
        <begin position="20"/>
        <end position="169"/>
    </location>
</feature>
<accession>A0A285SMF3</accession>
<proteinExistence type="inferred from homology"/>
<sequence>MITIDPQQNNKRDNYKLMIGSIIPRPIAFVTTQSEEGVLNGAPFSYFSIVSSNPPTISLGVQRIKGKMKDTARNIYNNKEFVVHIVDIENLLKVNETAATLPPEESEIELAKLTPVLSSKITVPGIMESKIRMECKLVQAIQLGGELTNTDLIIGEVVQFHIDETIYSNGKIDAKGLSAISRLAGSDYATIGDIITIERPK</sequence>
<dbReference type="InterPro" id="IPR002563">
    <property type="entry name" value="Flavin_Rdtase-like_dom"/>
</dbReference>
<name>A0A285SMF3_9BACL</name>
<reference evidence="7" key="1">
    <citation type="submission" date="2017-08" db="EMBL/GenBank/DDBJ databases">
        <authorList>
            <person name="Varghese N."/>
            <person name="Submissions S."/>
        </authorList>
    </citation>
    <scope>NUCLEOTIDE SEQUENCE [LARGE SCALE GENOMIC DNA]</scope>
    <source>
        <strain evidence="7">JC22</strain>
    </source>
</reference>
<keyword evidence="7" id="KW-1185">Reference proteome</keyword>
<evidence type="ECO:0000313" key="6">
    <source>
        <dbReference type="EMBL" id="SOC08917.1"/>
    </source>
</evidence>
<evidence type="ECO:0000256" key="2">
    <source>
        <dbReference type="ARBA" id="ARBA00022630"/>
    </source>
</evidence>
<evidence type="ECO:0000313" key="7">
    <source>
        <dbReference type="Proteomes" id="UP000219636"/>
    </source>
</evidence>
<dbReference type="Gene3D" id="2.30.110.10">
    <property type="entry name" value="Electron Transport, Fmn-binding Protein, Chain A"/>
    <property type="match status" value="1"/>
</dbReference>
<comment type="cofactor">
    <cofactor evidence="1">
        <name>FMN</name>
        <dbReference type="ChEBI" id="CHEBI:58210"/>
    </cofactor>
</comment>
<evidence type="ECO:0000256" key="4">
    <source>
        <dbReference type="ARBA" id="ARBA00038054"/>
    </source>
</evidence>
<gene>
    <name evidence="6" type="ORF">SAMN05880501_105154</name>
</gene>
<organism evidence="6 7">
    <name type="scientific">Ureibacillus xyleni</name>
    <dbReference type="NCBI Taxonomy" id="614648"/>
    <lineage>
        <taxon>Bacteria</taxon>
        <taxon>Bacillati</taxon>
        <taxon>Bacillota</taxon>
        <taxon>Bacilli</taxon>
        <taxon>Bacillales</taxon>
        <taxon>Caryophanaceae</taxon>
        <taxon>Ureibacillus</taxon>
    </lineage>
</organism>
<evidence type="ECO:0000259" key="5">
    <source>
        <dbReference type="SMART" id="SM00903"/>
    </source>
</evidence>
<dbReference type="Proteomes" id="UP000219636">
    <property type="component" value="Unassembled WGS sequence"/>
</dbReference>
<dbReference type="EMBL" id="OBMQ01000005">
    <property type="protein sequence ID" value="SOC08917.1"/>
    <property type="molecule type" value="Genomic_DNA"/>
</dbReference>
<dbReference type="SUPFAM" id="SSF50475">
    <property type="entry name" value="FMN-binding split barrel"/>
    <property type="match status" value="1"/>
</dbReference>
<evidence type="ECO:0000256" key="1">
    <source>
        <dbReference type="ARBA" id="ARBA00001917"/>
    </source>
</evidence>